<reference evidence="4" key="1">
    <citation type="journal article" date="2019" name="Int. J. Syst. Evol. Microbiol.">
        <title>The Global Catalogue of Microorganisms (GCM) 10K type strain sequencing project: providing services to taxonomists for standard genome sequencing and annotation.</title>
        <authorList>
            <consortium name="The Broad Institute Genomics Platform"/>
            <consortium name="The Broad Institute Genome Sequencing Center for Infectious Disease"/>
            <person name="Wu L."/>
            <person name="Ma J."/>
        </authorList>
    </citation>
    <scope>NUCLEOTIDE SEQUENCE [LARGE SCALE GENOMIC DNA]</scope>
    <source>
        <strain evidence="4">CECT 8655</strain>
    </source>
</reference>
<dbReference type="SUPFAM" id="SSF103481">
    <property type="entry name" value="Multidrug resistance efflux transporter EmrE"/>
    <property type="match status" value="2"/>
</dbReference>
<comment type="caution">
    <text evidence="3">The sequence shown here is derived from an EMBL/GenBank/DDBJ whole genome shotgun (WGS) entry which is preliminary data.</text>
</comment>
<dbReference type="EMBL" id="JBHSCY010000001">
    <property type="protein sequence ID" value="MFC4268837.1"/>
    <property type="molecule type" value="Genomic_DNA"/>
</dbReference>
<evidence type="ECO:0000256" key="1">
    <source>
        <dbReference type="SAM" id="Phobius"/>
    </source>
</evidence>
<proteinExistence type="predicted"/>
<feature type="transmembrane region" description="Helical" evidence="1">
    <location>
        <begin position="271"/>
        <end position="287"/>
    </location>
</feature>
<feature type="transmembrane region" description="Helical" evidence="1">
    <location>
        <begin position="178"/>
        <end position="198"/>
    </location>
</feature>
<feature type="transmembrane region" description="Helical" evidence="1">
    <location>
        <begin position="61"/>
        <end position="80"/>
    </location>
</feature>
<sequence length="288" mass="31257">MIYLALSILFSSGLFIIFKLFGVYKIDALKAIVVNYLVALTFGFLNANRTFSVAEIIDQNWFFGAVILGAMFVSVFFVMAKTSQVNGVSVASVAGKMSVVIPVFFGVFLYNETVTMLKISGIVIALIAVYLASVKNDNVFKGKSNLLFPALLFIGSGFIDTFLKYIETNYVLKEDVSIFSGTLFGIAAIFGIIILALKSIKKAEAFGVKNIIAGIVLGIPNYYSIIFLIKALQVEGFESSTLFTLNNVGIVIFSTIIGVILFKEKLTSKNILGIILAILGIVMVTFAS</sequence>
<dbReference type="Gene3D" id="1.10.3730.20">
    <property type="match status" value="1"/>
</dbReference>
<name>A0ABV8RAK9_9FLAO</name>
<dbReference type="RefSeq" id="WP_377409559.1">
    <property type="nucleotide sequence ID" value="NZ_JBHSCY010000001.1"/>
</dbReference>
<feature type="transmembrane region" description="Helical" evidence="1">
    <location>
        <begin position="6"/>
        <end position="24"/>
    </location>
</feature>
<feature type="transmembrane region" description="Helical" evidence="1">
    <location>
        <begin position="241"/>
        <end position="262"/>
    </location>
</feature>
<feature type="transmembrane region" description="Helical" evidence="1">
    <location>
        <begin position="116"/>
        <end position="134"/>
    </location>
</feature>
<dbReference type="Proteomes" id="UP001595826">
    <property type="component" value="Unassembled WGS sequence"/>
</dbReference>
<feature type="transmembrane region" description="Helical" evidence="1">
    <location>
        <begin position="31"/>
        <end position="49"/>
    </location>
</feature>
<dbReference type="InterPro" id="IPR000620">
    <property type="entry name" value="EamA_dom"/>
</dbReference>
<gene>
    <name evidence="3" type="ORF">ACFOWD_07955</name>
</gene>
<feature type="transmembrane region" description="Helical" evidence="1">
    <location>
        <begin position="146"/>
        <end position="166"/>
    </location>
</feature>
<dbReference type="Pfam" id="PF00892">
    <property type="entry name" value="EamA"/>
    <property type="match status" value="1"/>
</dbReference>
<keyword evidence="1" id="KW-1133">Transmembrane helix</keyword>
<protein>
    <submittedName>
        <fullName evidence="3">EamA family transporter</fullName>
    </submittedName>
</protein>
<accession>A0ABV8RAK9</accession>
<feature type="domain" description="EamA" evidence="2">
    <location>
        <begin position="171"/>
        <end position="285"/>
    </location>
</feature>
<feature type="transmembrane region" description="Helical" evidence="1">
    <location>
        <begin position="210"/>
        <end position="229"/>
    </location>
</feature>
<keyword evidence="1" id="KW-0812">Transmembrane</keyword>
<evidence type="ECO:0000313" key="4">
    <source>
        <dbReference type="Proteomes" id="UP001595826"/>
    </source>
</evidence>
<evidence type="ECO:0000259" key="2">
    <source>
        <dbReference type="Pfam" id="PF00892"/>
    </source>
</evidence>
<dbReference type="InterPro" id="IPR037185">
    <property type="entry name" value="EmrE-like"/>
</dbReference>
<keyword evidence="4" id="KW-1185">Reference proteome</keyword>
<evidence type="ECO:0000313" key="3">
    <source>
        <dbReference type="EMBL" id="MFC4268837.1"/>
    </source>
</evidence>
<keyword evidence="1" id="KW-0472">Membrane</keyword>
<feature type="transmembrane region" description="Helical" evidence="1">
    <location>
        <begin position="87"/>
        <end position="110"/>
    </location>
</feature>
<organism evidence="3 4">
    <name type="scientific">Polaribacter marinivivus</name>
    <dbReference type="NCBI Taxonomy" id="1524260"/>
    <lineage>
        <taxon>Bacteria</taxon>
        <taxon>Pseudomonadati</taxon>
        <taxon>Bacteroidota</taxon>
        <taxon>Flavobacteriia</taxon>
        <taxon>Flavobacteriales</taxon>
        <taxon>Flavobacteriaceae</taxon>
    </lineage>
</organism>